<evidence type="ECO:0000313" key="2">
    <source>
        <dbReference type="EMBL" id="ETM52662.1"/>
    </source>
</evidence>
<dbReference type="Proteomes" id="UP000054532">
    <property type="component" value="Unassembled WGS sequence"/>
</dbReference>
<proteinExistence type="predicted"/>
<name>W2NVD2_PHYNI</name>
<evidence type="ECO:0000256" key="1">
    <source>
        <dbReference type="SAM" id="MobiDB-lite"/>
    </source>
</evidence>
<dbReference type="AlphaFoldDB" id="W2NVD2"/>
<protein>
    <submittedName>
        <fullName evidence="2">Uncharacterized protein</fullName>
    </submittedName>
</protein>
<accession>W2NVD2</accession>
<dbReference type="EMBL" id="KI691577">
    <property type="protein sequence ID" value="ETM52662.1"/>
    <property type="molecule type" value="Genomic_DNA"/>
</dbReference>
<dbReference type="VEuPathDB" id="FungiDB:PPTG_24663"/>
<sequence length="65" mass="7277">MLTTFSTTLTRCLMHKKTIHLPSNPVGSLQSRDNGVTMEEMNRPEEMKKSKLALAANTEESSLLK</sequence>
<reference evidence="2" key="1">
    <citation type="submission" date="2013-11" db="EMBL/GenBank/DDBJ databases">
        <title>The Genome Sequence of Phytophthora parasitica IAC_01/95.</title>
        <authorList>
            <consortium name="The Broad Institute Genomics Platform"/>
            <person name="Russ C."/>
            <person name="Tyler B."/>
            <person name="Panabieres F."/>
            <person name="Shan W."/>
            <person name="Tripathy S."/>
            <person name="Grunwald N."/>
            <person name="Machado M."/>
            <person name="Johnson C.S."/>
            <person name="Arredondo F."/>
            <person name="Hong C."/>
            <person name="Coffey M."/>
            <person name="Young S.K."/>
            <person name="Zeng Q."/>
            <person name="Gargeya S."/>
            <person name="Fitzgerald M."/>
            <person name="Abouelleil A."/>
            <person name="Alvarado L."/>
            <person name="Chapman S.B."/>
            <person name="Gainer-Dewar J."/>
            <person name="Goldberg J."/>
            <person name="Griggs A."/>
            <person name="Gujja S."/>
            <person name="Hansen M."/>
            <person name="Howarth C."/>
            <person name="Imamovic A."/>
            <person name="Ireland A."/>
            <person name="Larimer J."/>
            <person name="McCowan C."/>
            <person name="Murphy C."/>
            <person name="Pearson M."/>
            <person name="Poon T.W."/>
            <person name="Priest M."/>
            <person name="Roberts A."/>
            <person name="Saif S."/>
            <person name="Shea T."/>
            <person name="Sykes S."/>
            <person name="Wortman J."/>
            <person name="Nusbaum C."/>
            <person name="Birren B."/>
        </authorList>
    </citation>
    <scope>NUCLEOTIDE SEQUENCE [LARGE SCALE GENOMIC DNA]</scope>
    <source>
        <strain evidence="2">IAC_01/95</strain>
    </source>
</reference>
<organism evidence="2">
    <name type="scientific">Phytophthora nicotianae</name>
    <name type="common">Potato buckeye rot agent</name>
    <name type="synonym">Phytophthora parasitica</name>
    <dbReference type="NCBI Taxonomy" id="4792"/>
    <lineage>
        <taxon>Eukaryota</taxon>
        <taxon>Sar</taxon>
        <taxon>Stramenopiles</taxon>
        <taxon>Oomycota</taxon>
        <taxon>Peronosporomycetes</taxon>
        <taxon>Peronosporales</taxon>
        <taxon>Peronosporaceae</taxon>
        <taxon>Phytophthora</taxon>
    </lineage>
</organism>
<gene>
    <name evidence="2" type="ORF">L914_03764</name>
</gene>
<feature type="region of interest" description="Disordered" evidence="1">
    <location>
        <begin position="41"/>
        <end position="65"/>
    </location>
</feature>